<dbReference type="STRING" id="536019.Mesop_0263"/>
<dbReference type="AlphaFoldDB" id="F7XZB3"/>
<evidence type="ECO:0000259" key="3">
    <source>
        <dbReference type="PROSITE" id="PS50977"/>
    </source>
</evidence>
<dbReference type="Gene3D" id="1.10.357.10">
    <property type="entry name" value="Tetracycline Repressor, domain 2"/>
    <property type="match status" value="1"/>
</dbReference>
<dbReference type="GO" id="GO:0003677">
    <property type="term" value="F:DNA binding"/>
    <property type="evidence" value="ECO:0007669"/>
    <property type="project" value="UniProtKB-UniRule"/>
</dbReference>
<gene>
    <name evidence="4" type="ordered locus">Mesop_0263</name>
</gene>
<evidence type="ECO:0000256" key="2">
    <source>
        <dbReference type="PROSITE-ProRule" id="PRU00335"/>
    </source>
</evidence>
<proteinExistence type="predicted"/>
<dbReference type="eggNOG" id="COG1309">
    <property type="taxonomic scope" value="Bacteria"/>
</dbReference>
<feature type="DNA-binding region" description="H-T-H motif" evidence="2">
    <location>
        <begin position="55"/>
        <end position="74"/>
    </location>
</feature>
<feature type="domain" description="HTH tetR-type" evidence="3">
    <location>
        <begin position="32"/>
        <end position="92"/>
    </location>
</feature>
<dbReference type="HOGENOM" id="CLU_095332_0_2_5"/>
<dbReference type="InterPro" id="IPR009057">
    <property type="entry name" value="Homeodomain-like_sf"/>
</dbReference>
<dbReference type="SUPFAM" id="SSF46689">
    <property type="entry name" value="Homeodomain-like"/>
    <property type="match status" value="1"/>
</dbReference>
<protein>
    <submittedName>
        <fullName evidence="4">Transcriptional regulator, TetR family</fullName>
    </submittedName>
</protein>
<dbReference type="Proteomes" id="UP000001623">
    <property type="component" value="Chromosome"/>
</dbReference>
<organism evidence="4 5">
    <name type="scientific">Mesorhizobium opportunistum (strain LMG 24607 / HAMBI 3007 / WSM2075)</name>
    <dbReference type="NCBI Taxonomy" id="536019"/>
    <lineage>
        <taxon>Bacteria</taxon>
        <taxon>Pseudomonadati</taxon>
        <taxon>Pseudomonadota</taxon>
        <taxon>Alphaproteobacteria</taxon>
        <taxon>Hyphomicrobiales</taxon>
        <taxon>Phyllobacteriaceae</taxon>
        <taxon>Mesorhizobium</taxon>
    </lineage>
</organism>
<dbReference type="PROSITE" id="PS50977">
    <property type="entry name" value="HTH_TETR_2"/>
    <property type="match status" value="1"/>
</dbReference>
<reference evidence="4 5" key="1">
    <citation type="submission" date="2010-10" db="EMBL/GenBank/DDBJ databases">
        <title>Complete sequence of Mesorhizobium opportunistum WSM2075.</title>
        <authorList>
            <consortium name="US DOE Joint Genome Institute"/>
            <person name="Lucas S."/>
            <person name="Copeland A."/>
            <person name="Lapidus A."/>
            <person name="Cheng J.-F."/>
            <person name="Bruce D."/>
            <person name="Goodwin L."/>
            <person name="Pitluck S."/>
            <person name="Chertkov O."/>
            <person name="Misra M."/>
            <person name="Detter J.C."/>
            <person name="Han C."/>
            <person name="Tapia R."/>
            <person name="Land M."/>
            <person name="Hauser L."/>
            <person name="Kyrpides N."/>
            <person name="Ovchinnikova G."/>
            <person name="Mavrommatis K.M."/>
            <person name="Tiwari R.P."/>
            <person name="Howieson J.G."/>
            <person name="O'Hara G.W."/>
            <person name="Nandasena K.G."/>
            <person name="Woyke T."/>
        </authorList>
    </citation>
    <scope>NUCLEOTIDE SEQUENCE [LARGE SCALE GENOMIC DNA]</scope>
    <source>
        <strain evidence="5">LMG 24607 / HAMBI 3007 / WSM2075</strain>
    </source>
</reference>
<evidence type="ECO:0000313" key="4">
    <source>
        <dbReference type="EMBL" id="AEH84758.1"/>
    </source>
</evidence>
<keyword evidence="1 2" id="KW-0238">DNA-binding</keyword>
<dbReference type="KEGG" id="mop:Mesop_0263"/>
<sequence length="233" mass="27399">MTLIWPVRRVMRRAMAALETTIQRTGATGNVKATREDWLKLALETLISDGVERVRVLTLGQQLDVSRSSFYWYFKSRQDLLDQLLDHWRQTNTKFIVERARRPSATVVRGVMSIFECWVDERLFDPRLDFAIRAWARRSPAIRRALDEADEERVNAIRDMFMRHGYDEEDAFVRARILYFMQIGYYSLELDEPMSSRLPHVASYLRSFTGQEPTTADVEDFSRYVVETMARKG</sequence>
<evidence type="ECO:0000256" key="1">
    <source>
        <dbReference type="ARBA" id="ARBA00023125"/>
    </source>
</evidence>
<evidence type="ECO:0000313" key="5">
    <source>
        <dbReference type="Proteomes" id="UP000001623"/>
    </source>
</evidence>
<name>F7XZB3_MESOW</name>
<dbReference type="EMBL" id="CP002279">
    <property type="protein sequence ID" value="AEH84758.1"/>
    <property type="molecule type" value="Genomic_DNA"/>
</dbReference>
<dbReference type="InterPro" id="IPR001647">
    <property type="entry name" value="HTH_TetR"/>
</dbReference>
<dbReference type="Pfam" id="PF00440">
    <property type="entry name" value="TetR_N"/>
    <property type="match status" value="1"/>
</dbReference>
<accession>F7XZB3</accession>